<keyword evidence="3" id="KW-0547">Nucleotide-binding</keyword>
<dbReference type="Gene3D" id="3.40.50.300">
    <property type="entry name" value="P-loop containing nucleotide triphosphate hydrolases"/>
    <property type="match status" value="1"/>
</dbReference>
<dbReference type="Pfam" id="PF00005">
    <property type="entry name" value="ABC_tran"/>
    <property type="match status" value="1"/>
</dbReference>
<dbReference type="PROSITE" id="PS50893">
    <property type="entry name" value="ABC_TRANSPORTER_2"/>
    <property type="match status" value="1"/>
</dbReference>
<feature type="region of interest" description="Disordered" evidence="5">
    <location>
        <begin position="394"/>
        <end position="471"/>
    </location>
</feature>
<dbReference type="InterPro" id="IPR027417">
    <property type="entry name" value="P-loop_NTPase"/>
</dbReference>
<sequence length="471" mass="50006">MSDVKRDDEAATIPAQNTGGGRADGEVLLKVTGLQKHFPIKKGLLQRQVGAVHAVDGIDFEVRAGETLGVVGESGCGKSTMGRLITRLLEPTAGKVEFEGKDITHLGVAGMRPLRRDVQMIFQDPYSSLNPRHTIGTIVGAPFKLQGVEPEGGIKKEVQRLLSVVGLNPEHYNRYPHEFSGGQRQRIGIARALALNPKLVVADEPVSALDVSIQAQVVNLLDDLQQELGLTYVIIAHDLSVVRHVSDRIAVMYLGKIVELADRDLLYKTPMHPYTKALMSAVPIPDPRRKAEKSERILLKGDVPSPIAPPSGCRFHTRCWKATEICRTTEPPLLELRPGQRVACHHPENFEDQQPQDTVLLTAAKEASELVPDEVLAESAETSAAVAAEVAPAKASAPAEATPADAAPAADTTAEPAADTTVEPAVDAEPVAKADPAAAAAPAAEADPAVEAEAPAAPDAPAAPEAPAKEK</sequence>
<keyword evidence="2" id="KW-0813">Transport</keyword>
<evidence type="ECO:0000256" key="3">
    <source>
        <dbReference type="ARBA" id="ARBA00022741"/>
    </source>
</evidence>
<organism evidence="7 8">
    <name type="scientific">Streptomyces longwoodensis</name>
    <dbReference type="NCBI Taxonomy" id="68231"/>
    <lineage>
        <taxon>Bacteria</taxon>
        <taxon>Bacillati</taxon>
        <taxon>Actinomycetota</taxon>
        <taxon>Actinomycetes</taxon>
        <taxon>Kitasatosporales</taxon>
        <taxon>Streptomycetaceae</taxon>
        <taxon>Streptomyces</taxon>
    </lineage>
</organism>
<evidence type="ECO:0000256" key="5">
    <source>
        <dbReference type="SAM" id="MobiDB-lite"/>
    </source>
</evidence>
<evidence type="ECO:0000313" key="7">
    <source>
        <dbReference type="EMBL" id="KUN35277.1"/>
    </source>
</evidence>
<dbReference type="InterPro" id="IPR003439">
    <property type="entry name" value="ABC_transporter-like_ATP-bd"/>
</dbReference>
<dbReference type="STRING" id="68231.AQJ30_26120"/>
<gene>
    <name evidence="7" type="ORF">AQJ30_26120</name>
</gene>
<dbReference type="AlphaFoldDB" id="A0A117QLP6"/>
<dbReference type="GO" id="GO:0005524">
    <property type="term" value="F:ATP binding"/>
    <property type="evidence" value="ECO:0007669"/>
    <property type="project" value="UniProtKB-KW"/>
</dbReference>
<dbReference type="Pfam" id="PF08352">
    <property type="entry name" value="oligo_HPY"/>
    <property type="match status" value="1"/>
</dbReference>
<keyword evidence="4 7" id="KW-0067">ATP-binding</keyword>
<dbReference type="PANTHER" id="PTHR43776">
    <property type="entry name" value="TRANSPORT ATP-BINDING PROTEIN"/>
    <property type="match status" value="1"/>
</dbReference>
<keyword evidence="8" id="KW-1185">Reference proteome</keyword>
<comment type="caution">
    <text evidence="7">The sequence shown here is derived from an EMBL/GenBank/DDBJ whole genome shotgun (WGS) entry which is preliminary data.</text>
</comment>
<dbReference type="PROSITE" id="PS00211">
    <property type="entry name" value="ABC_TRANSPORTER_1"/>
    <property type="match status" value="1"/>
</dbReference>
<dbReference type="EMBL" id="LMWS01000033">
    <property type="protein sequence ID" value="KUN35277.1"/>
    <property type="molecule type" value="Genomic_DNA"/>
</dbReference>
<feature type="domain" description="ABC transporter" evidence="6">
    <location>
        <begin position="29"/>
        <end position="279"/>
    </location>
</feature>
<dbReference type="InterPro" id="IPR013563">
    <property type="entry name" value="Oligopep_ABC_C"/>
</dbReference>
<dbReference type="NCBIfam" id="TIGR01727">
    <property type="entry name" value="oligo_HPY"/>
    <property type="match status" value="1"/>
</dbReference>
<dbReference type="PANTHER" id="PTHR43776:SF7">
    <property type="entry name" value="D,D-DIPEPTIDE TRANSPORT ATP-BINDING PROTEIN DDPF-RELATED"/>
    <property type="match status" value="1"/>
</dbReference>
<name>A0A117QLP6_9ACTN</name>
<dbReference type="NCBIfam" id="NF008453">
    <property type="entry name" value="PRK11308.1"/>
    <property type="match status" value="1"/>
</dbReference>
<accession>A0A117QLP6</accession>
<evidence type="ECO:0000256" key="1">
    <source>
        <dbReference type="ARBA" id="ARBA00005417"/>
    </source>
</evidence>
<protein>
    <submittedName>
        <fullName evidence="7">Peptide ABC transporter ATP-binding protein</fullName>
    </submittedName>
</protein>
<dbReference type="FunFam" id="3.40.50.300:FF:000016">
    <property type="entry name" value="Oligopeptide ABC transporter ATP-binding component"/>
    <property type="match status" value="1"/>
</dbReference>
<dbReference type="GO" id="GO:0055085">
    <property type="term" value="P:transmembrane transport"/>
    <property type="evidence" value="ECO:0007669"/>
    <property type="project" value="UniProtKB-ARBA"/>
</dbReference>
<evidence type="ECO:0000259" key="6">
    <source>
        <dbReference type="PROSITE" id="PS50893"/>
    </source>
</evidence>
<dbReference type="GO" id="GO:0015833">
    <property type="term" value="P:peptide transport"/>
    <property type="evidence" value="ECO:0007669"/>
    <property type="project" value="InterPro"/>
</dbReference>
<dbReference type="InterPro" id="IPR003593">
    <property type="entry name" value="AAA+_ATPase"/>
</dbReference>
<evidence type="ECO:0000256" key="2">
    <source>
        <dbReference type="ARBA" id="ARBA00022448"/>
    </source>
</evidence>
<dbReference type="InterPro" id="IPR050319">
    <property type="entry name" value="ABC_transp_ATP-bind"/>
</dbReference>
<dbReference type="SUPFAM" id="SSF52540">
    <property type="entry name" value="P-loop containing nucleoside triphosphate hydrolases"/>
    <property type="match status" value="1"/>
</dbReference>
<dbReference type="CDD" id="cd03257">
    <property type="entry name" value="ABC_NikE_OppD_transporters"/>
    <property type="match status" value="1"/>
</dbReference>
<dbReference type="Proteomes" id="UP000053271">
    <property type="component" value="Unassembled WGS sequence"/>
</dbReference>
<dbReference type="RefSeq" id="WP_067238798.1">
    <property type="nucleotide sequence ID" value="NZ_KQ948559.1"/>
</dbReference>
<dbReference type="InterPro" id="IPR017871">
    <property type="entry name" value="ABC_transporter-like_CS"/>
</dbReference>
<proteinExistence type="inferred from homology"/>
<comment type="similarity">
    <text evidence="1">Belongs to the ABC transporter superfamily.</text>
</comment>
<dbReference type="GO" id="GO:0016887">
    <property type="term" value="F:ATP hydrolysis activity"/>
    <property type="evidence" value="ECO:0007669"/>
    <property type="project" value="InterPro"/>
</dbReference>
<reference evidence="7 8" key="1">
    <citation type="submission" date="2015-10" db="EMBL/GenBank/DDBJ databases">
        <title>Draft genome sequence of Streptomyces longwoodensis DSM 41677, type strain for the species Streptomyces longwoodensis.</title>
        <authorList>
            <person name="Ruckert C."/>
            <person name="Winkler A."/>
            <person name="Kalinowski J."/>
            <person name="Kampfer P."/>
            <person name="Glaeser S."/>
        </authorList>
    </citation>
    <scope>NUCLEOTIDE SEQUENCE [LARGE SCALE GENOMIC DNA]</scope>
    <source>
        <strain evidence="7 8">DSM 41677</strain>
    </source>
</reference>
<evidence type="ECO:0000256" key="4">
    <source>
        <dbReference type="ARBA" id="ARBA00022840"/>
    </source>
</evidence>
<dbReference type="SMART" id="SM00382">
    <property type="entry name" value="AAA"/>
    <property type="match status" value="1"/>
</dbReference>
<dbReference type="GeneID" id="91428052"/>
<evidence type="ECO:0000313" key="8">
    <source>
        <dbReference type="Proteomes" id="UP000053271"/>
    </source>
</evidence>